<proteinExistence type="predicted"/>
<gene>
    <name evidence="2" type="ORF">J3359_06245</name>
</gene>
<name>A0A975H7T8_9FLAO</name>
<evidence type="ECO:0000256" key="1">
    <source>
        <dbReference type="SAM" id="Coils"/>
    </source>
</evidence>
<protein>
    <submittedName>
        <fullName evidence="2">Uncharacterized protein</fullName>
    </submittedName>
</protein>
<reference evidence="2 3" key="1">
    <citation type="submission" date="2021-03" db="EMBL/GenBank/DDBJ databases">
        <title>Complete genome of Polaribacter_sp.SM13.</title>
        <authorList>
            <person name="Jeong S.W."/>
            <person name="Bae J.W."/>
        </authorList>
    </citation>
    <scope>NUCLEOTIDE SEQUENCE [LARGE SCALE GENOMIC DNA]</scope>
    <source>
        <strain evidence="2 3">SM13</strain>
    </source>
</reference>
<keyword evidence="3" id="KW-1185">Reference proteome</keyword>
<dbReference type="EMBL" id="CP071869">
    <property type="protein sequence ID" value="QTE23866.1"/>
    <property type="molecule type" value="Genomic_DNA"/>
</dbReference>
<dbReference type="Pfam" id="PF20194">
    <property type="entry name" value="DUF6557"/>
    <property type="match status" value="1"/>
</dbReference>
<organism evidence="2 3">
    <name type="scientific">Polaribacter cellanae</name>
    <dbReference type="NCBI Taxonomy" id="2818493"/>
    <lineage>
        <taxon>Bacteria</taxon>
        <taxon>Pseudomonadati</taxon>
        <taxon>Bacteroidota</taxon>
        <taxon>Flavobacteriia</taxon>
        <taxon>Flavobacteriales</taxon>
        <taxon>Flavobacteriaceae</taxon>
    </lineage>
</organism>
<dbReference type="InterPro" id="IPR046687">
    <property type="entry name" value="DUF6557"/>
</dbReference>
<dbReference type="Proteomes" id="UP000663920">
    <property type="component" value="Chromosome"/>
</dbReference>
<dbReference type="RefSeq" id="WP_208079861.1">
    <property type="nucleotide sequence ID" value="NZ_CP071869.1"/>
</dbReference>
<dbReference type="KEGG" id="pcea:J3359_06245"/>
<accession>A0A975H7T8</accession>
<evidence type="ECO:0000313" key="3">
    <source>
        <dbReference type="Proteomes" id="UP000663920"/>
    </source>
</evidence>
<keyword evidence="1" id="KW-0175">Coiled coil</keyword>
<dbReference type="AlphaFoldDB" id="A0A975H7T8"/>
<sequence>MGTIIFRDLLHQTEWLSIEYTLLELYPDIKEDMEAHRTAYEKIKRLEANNIDMEIVLDEIKDDFEDDFEDELTTYFDVSGKKNDKKDSQSYALEFMPWQDWLGMRISQDSLRNFNELEIVAHCLYEMTFIDFDDEEIANEKNKLNNIIDNFQNLSEEEKQDKTISIEEVLKRFKDNNE</sequence>
<evidence type="ECO:0000313" key="2">
    <source>
        <dbReference type="EMBL" id="QTE23866.1"/>
    </source>
</evidence>
<feature type="coiled-coil region" evidence="1">
    <location>
        <begin position="29"/>
        <end position="63"/>
    </location>
</feature>